<proteinExistence type="predicted"/>
<comment type="caution">
    <text evidence="1">The sequence shown here is derived from an EMBL/GenBank/DDBJ whole genome shotgun (WGS) entry which is preliminary data.</text>
</comment>
<gene>
    <name evidence="1" type="ORF">CBR_g28545</name>
</gene>
<accession>A0A388JWC0</accession>
<dbReference type="Proteomes" id="UP000265515">
    <property type="component" value="Unassembled WGS sequence"/>
</dbReference>
<dbReference type="AlphaFoldDB" id="A0A388JWC0"/>
<dbReference type="Gramene" id="GBG62068">
    <property type="protein sequence ID" value="GBG62068"/>
    <property type="gene ID" value="CBR_g28545"/>
</dbReference>
<dbReference type="EMBL" id="BFEA01000025">
    <property type="protein sequence ID" value="GBG62068.1"/>
    <property type="molecule type" value="Genomic_DNA"/>
</dbReference>
<sequence length="450" mass="51892">MGMAYDIGIVLPLVGCFGGNCSNAVRFKIRQFRDVNYVVPYPYEPKRPSDDEILQVCGERLGDNSGLTWSFDEMLQLLFCKQQEVNALKSVLDQLQAVHEQSIESMLKKLNLGSDRLRQLADRSKDELIELGGKVSPANVGRAKRKLFDNLDGNQKFRNEYMYDHVYVHRTRSLLVMQDIFMQLKAQSNTAMQENMVRWRERAVSLDLQVRKLLTISDSRGDAVALTQPLFKAHIEDVMREMSKADAMSAIRCLQWLAETFLNRAIMAEVQAALHFSLTRAQEEFTIESFYRLLLNAHSDRKRLADMVVAVQSVTTDFNVHECGYKMQQPSDNQAAKRLRKEILYFSVPTESQRVCSATSMEAKFHNRSVRSEFPGYRSSIVATAHQLRVLELEKQSYLEDMYAEFVVVNQIQGMDQYETLAHIREDDEMPALLSVLYEEQDERFNDDFI</sequence>
<evidence type="ECO:0000313" key="2">
    <source>
        <dbReference type="Proteomes" id="UP000265515"/>
    </source>
</evidence>
<evidence type="ECO:0000313" key="1">
    <source>
        <dbReference type="EMBL" id="GBG62068.1"/>
    </source>
</evidence>
<keyword evidence="2" id="KW-1185">Reference proteome</keyword>
<organism evidence="1 2">
    <name type="scientific">Chara braunii</name>
    <name type="common">Braun's stonewort</name>
    <dbReference type="NCBI Taxonomy" id="69332"/>
    <lineage>
        <taxon>Eukaryota</taxon>
        <taxon>Viridiplantae</taxon>
        <taxon>Streptophyta</taxon>
        <taxon>Charophyceae</taxon>
        <taxon>Charales</taxon>
        <taxon>Characeae</taxon>
        <taxon>Chara</taxon>
    </lineage>
</organism>
<protein>
    <submittedName>
        <fullName evidence="1">Uncharacterized protein</fullName>
    </submittedName>
</protein>
<name>A0A388JWC0_CHABU</name>
<reference evidence="1 2" key="1">
    <citation type="journal article" date="2018" name="Cell">
        <title>The Chara Genome: Secondary Complexity and Implications for Plant Terrestrialization.</title>
        <authorList>
            <person name="Nishiyama T."/>
            <person name="Sakayama H."/>
            <person name="Vries J.D."/>
            <person name="Buschmann H."/>
            <person name="Saint-Marcoux D."/>
            <person name="Ullrich K.K."/>
            <person name="Haas F.B."/>
            <person name="Vanderstraeten L."/>
            <person name="Becker D."/>
            <person name="Lang D."/>
            <person name="Vosolsobe S."/>
            <person name="Rombauts S."/>
            <person name="Wilhelmsson P.K.I."/>
            <person name="Janitza P."/>
            <person name="Kern R."/>
            <person name="Heyl A."/>
            <person name="Rumpler F."/>
            <person name="Villalobos L.I.A.C."/>
            <person name="Clay J.M."/>
            <person name="Skokan R."/>
            <person name="Toyoda A."/>
            <person name="Suzuki Y."/>
            <person name="Kagoshima H."/>
            <person name="Schijlen E."/>
            <person name="Tajeshwar N."/>
            <person name="Catarino B."/>
            <person name="Hetherington A.J."/>
            <person name="Saltykova A."/>
            <person name="Bonnot C."/>
            <person name="Breuninger H."/>
            <person name="Symeonidi A."/>
            <person name="Radhakrishnan G.V."/>
            <person name="Van Nieuwerburgh F."/>
            <person name="Deforce D."/>
            <person name="Chang C."/>
            <person name="Karol K.G."/>
            <person name="Hedrich R."/>
            <person name="Ulvskov P."/>
            <person name="Glockner G."/>
            <person name="Delwiche C.F."/>
            <person name="Petrasek J."/>
            <person name="Van de Peer Y."/>
            <person name="Friml J."/>
            <person name="Beilby M."/>
            <person name="Dolan L."/>
            <person name="Kohara Y."/>
            <person name="Sugano S."/>
            <person name="Fujiyama A."/>
            <person name="Delaux P.-M."/>
            <person name="Quint M."/>
            <person name="TheiBen G."/>
            <person name="Hagemann M."/>
            <person name="Harholt J."/>
            <person name="Dunand C."/>
            <person name="Zachgo S."/>
            <person name="Langdale J."/>
            <person name="Maumus F."/>
            <person name="Straeten D.V.D."/>
            <person name="Gould S.B."/>
            <person name="Rensing S.A."/>
        </authorList>
    </citation>
    <scope>NUCLEOTIDE SEQUENCE [LARGE SCALE GENOMIC DNA]</scope>
    <source>
        <strain evidence="1 2">S276</strain>
    </source>
</reference>